<dbReference type="Pfam" id="PF00443">
    <property type="entry name" value="UCH"/>
    <property type="match status" value="1"/>
</dbReference>
<dbReference type="CDD" id="cd18809">
    <property type="entry name" value="SF1_C_RecD"/>
    <property type="match status" value="1"/>
</dbReference>
<dbReference type="SUPFAM" id="SSF54001">
    <property type="entry name" value="Cysteine proteinases"/>
    <property type="match status" value="1"/>
</dbReference>
<keyword evidence="6" id="KW-0238">DNA-binding</keyword>
<evidence type="ECO:0000259" key="14">
    <source>
        <dbReference type="Pfam" id="PF20209"/>
    </source>
</evidence>
<comment type="cofactor">
    <cofactor evidence="9">
        <name>Mg(2+)</name>
        <dbReference type="ChEBI" id="CHEBI:18420"/>
    </cofactor>
</comment>
<dbReference type="SMR" id="A0A7M7QPW1"/>
<evidence type="ECO:0000256" key="3">
    <source>
        <dbReference type="ARBA" id="ARBA00022801"/>
    </source>
</evidence>
<evidence type="ECO:0000256" key="9">
    <source>
        <dbReference type="RuleBase" id="RU363044"/>
    </source>
</evidence>
<dbReference type="Pfam" id="PF14214">
    <property type="entry name" value="Helitron_like_N"/>
    <property type="match status" value="1"/>
</dbReference>
<accession>A0A7M7QPW1</accession>
<evidence type="ECO:0000313" key="17">
    <source>
        <dbReference type="Proteomes" id="UP000002358"/>
    </source>
</evidence>
<comment type="catalytic activity">
    <reaction evidence="9">
        <text>ATP + H2O = ADP + phosphate + H(+)</text>
        <dbReference type="Rhea" id="RHEA:13065"/>
        <dbReference type="ChEBI" id="CHEBI:15377"/>
        <dbReference type="ChEBI" id="CHEBI:15378"/>
        <dbReference type="ChEBI" id="CHEBI:30616"/>
        <dbReference type="ChEBI" id="CHEBI:43474"/>
        <dbReference type="ChEBI" id="CHEBI:456216"/>
        <dbReference type="EC" id="5.6.2.3"/>
    </reaction>
</comment>
<dbReference type="GO" id="GO:0000723">
    <property type="term" value="P:telomere maintenance"/>
    <property type="evidence" value="ECO:0007669"/>
    <property type="project" value="InterPro"/>
</dbReference>
<evidence type="ECO:0000256" key="4">
    <source>
        <dbReference type="ARBA" id="ARBA00022806"/>
    </source>
</evidence>
<dbReference type="KEGG" id="nvi:116418017"/>
<dbReference type="EC" id="5.6.2.3" evidence="9"/>
<reference evidence="16" key="1">
    <citation type="submission" date="2021-01" db="UniProtKB">
        <authorList>
            <consortium name="EnsemblMetazoa"/>
        </authorList>
    </citation>
    <scope>IDENTIFICATION</scope>
</reference>
<dbReference type="OrthoDB" id="416437at2759"/>
<evidence type="ECO:0000256" key="10">
    <source>
        <dbReference type="SAM" id="MobiDB-lite"/>
    </source>
</evidence>
<feature type="domain" description="DUF6570" evidence="14">
    <location>
        <begin position="159"/>
        <end position="291"/>
    </location>
</feature>
<keyword evidence="17" id="KW-1185">Reference proteome</keyword>
<dbReference type="PANTHER" id="PTHR47642">
    <property type="entry name" value="ATP-DEPENDENT DNA HELICASE"/>
    <property type="match status" value="1"/>
</dbReference>
<dbReference type="Pfam" id="PF05970">
    <property type="entry name" value="PIF1"/>
    <property type="match status" value="1"/>
</dbReference>
<evidence type="ECO:0000256" key="5">
    <source>
        <dbReference type="ARBA" id="ARBA00022840"/>
    </source>
</evidence>
<feature type="domain" description="Peptidase C19 ubiquitin carboxyl-terminal hydrolase" evidence="11">
    <location>
        <begin position="1557"/>
        <end position="1668"/>
    </location>
</feature>
<dbReference type="InterPro" id="IPR051055">
    <property type="entry name" value="PIF1_helicase"/>
</dbReference>
<dbReference type="Gene3D" id="3.40.50.300">
    <property type="entry name" value="P-loop containing nucleotide triphosphate hydrolases"/>
    <property type="match status" value="1"/>
</dbReference>
<evidence type="ECO:0000256" key="8">
    <source>
        <dbReference type="ARBA" id="ARBA00023235"/>
    </source>
</evidence>
<dbReference type="SUPFAM" id="SSF52540">
    <property type="entry name" value="P-loop containing nucleoside triphosphate hydrolases"/>
    <property type="match status" value="2"/>
</dbReference>
<dbReference type="GO" id="GO:0005524">
    <property type="term" value="F:ATP binding"/>
    <property type="evidence" value="ECO:0007669"/>
    <property type="project" value="UniProtKB-KW"/>
</dbReference>
<feature type="domain" description="DNA helicase Pif1-like 2B" evidence="15">
    <location>
        <begin position="1339"/>
        <end position="1371"/>
    </location>
</feature>
<dbReference type="GO" id="GO:0006310">
    <property type="term" value="P:DNA recombination"/>
    <property type="evidence" value="ECO:0007669"/>
    <property type="project" value="UniProtKB-KW"/>
</dbReference>
<dbReference type="InterPro" id="IPR046700">
    <property type="entry name" value="DUF6570"/>
</dbReference>
<feature type="region of interest" description="Disordered" evidence="10">
    <location>
        <begin position="312"/>
        <end position="331"/>
    </location>
</feature>
<dbReference type="EnsemblMetazoa" id="XM_031933200">
    <property type="protein sequence ID" value="XP_031789060"/>
    <property type="gene ID" value="LOC116418017"/>
</dbReference>
<dbReference type="InterPro" id="IPR001394">
    <property type="entry name" value="Peptidase_C19_UCH"/>
</dbReference>
<dbReference type="PANTHER" id="PTHR47642:SF5">
    <property type="entry name" value="ATP-DEPENDENT DNA HELICASE"/>
    <property type="match status" value="1"/>
</dbReference>
<name>A0A7M7QPW1_NASVI</name>
<dbReference type="GO" id="GO:0006281">
    <property type="term" value="P:DNA repair"/>
    <property type="evidence" value="ECO:0007669"/>
    <property type="project" value="UniProtKB-KW"/>
</dbReference>
<keyword evidence="1 9" id="KW-0547">Nucleotide-binding</keyword>
<evidence type="ECO:0000259" key="11">
    <source>
        <dbReference type="Pfam" id="PF00443"/>
    </source>
</evidence>
<evidence type="ECO:0000256" key="6">
    <source>
        <dbReference type="ARBA" id="ARBA00023125"/>
    </source>
</evidence>
<evidence type="ECO:0000256" key="2">
    <source>
        <dbReference type="ARBA" id="ARBA00022763"/>
    </source>
</evidence>
<dbReference type="InterPro" id="IPR049163">
    <property type="entry name" value="Pif1-like_2B_dom"/>
</dbReference>
<dbReference type="Proteomes" id="UP000002358">
    <property type="component" value="Unassembled WGS sequence"/>
</dbReference>
<dbReference type="Gene3D" id="3.90.70.10">
    <property type="entry name" value="Cysteine proteinases"/>
    <property type="match status" value="1"/>
</dbReference>
<keyword evidence="3 9" id="KW-0378">Hydrolase</keyword>
<dbReference type="InterPro" id="IPR038765">
    <property type="entry name" value="Papain-like_cys_pep_sf"/>
</dbReference>
<feature type="domain" description="Helitron helicase-like" evidence="13">
    <location>
        <begin position="422"/>
        <end position="598"/>
    </location>
</feature>
<dbReference type="GO" id="GO:0016579">
    <property type="term" value="P:protein deubiquitination"/>
    <property type="evidence" value="ECO:0007669"/>
    <property type="project" value="InterPro"/>
</dbReference>
<comment type="similarity">
    <text evidence="9">Belongs to the helicase family.</text>
</comment>
<evidence type="ECO:0000256" key="1">
    <source>
        <dbReference type="ARBA" id="ARBA00022741"/>
    </source>
</evidence>
<keyword evidence="2 9" id="KW-0227">DNA damage</keyword>
<evidence type="ECO:0000259" key="13">
    <source>
        <dbReference type="Pfam" id="PF14214"/>
    </source>
</evidence>
<protein>
    <recommendedName>
        <fullName evidence="9">ATP-dependent DNA helicase</fullName>
        <ecNumber evidence="9">5.6.2.3</ecNumber>
    </recommendedName>
</protein>
<organism evidence="16 17">
    <name type="scientific">Nasonia vitripennis</name>
    <name type="common">Parasitic wasp</name>
    <dbReference type="NCBI Taxonomy" id="7425"/>
    <lineage>
        <taxon>Eukaryota</taxon>
        <taxon>Metazoa</taxon>
        <taxon>Ecdysozoa</taxon>
        <taxon>Arthropoda</taxon>
        <taxon>Hexapoda</taxon>
        <taxon>Insecta</taxon>
        <taxon>Pterygota</taxon>
        <taxon>Neoptera</taxon>
        <taxon>Endopterygota</taxon>
        <taxon>Hymenoptera</taxon>
        <taxon>Apocrita</taxon>
        <taxon>Proctotrupomorpha</taxon>
        <taxon>Chalcidoidea</taxon>
        <taxon>Pteromalidae</taxon>
        <taxon>Pteromalinae</taxon>
        <taxon>Nasonia</taxon>
    </lineage>
</organism>
<dbReference type="GO" id="GO:0043139">
    <property type="term" value="F:5'-3' DNA helicase activity"/>
    <property type="evidence" value="ECO:0007669"/>
    <property type="project" value="UniProtKB-EC"/>
</dbReference>
<dbReference type="InterPro" id="IPR025476">
    <property type="entry name" value="Helitron_helicase-like"/>
</dbReference>
<sequence>MQVLSSHYPHLRTIQRSLYELKHLYTFILDIENALNDADVVLLRDIIQKSKKLGVPMKSNKNLNQVNLNESELKEQFCIGIKEYTKIVTDPPTIPCISCERLFCARDIQHYDQNNATNVAFELLGIERENLFQKLKKLHNITDNSICRPCLTNLRKNIMPSNCILNNLFVGEVPEEIRSLNMIEKILIQRAKAFQTITKLNTVMNKNIPHYVKIDKVIGRTFHLPLPLEETLKKICPDTDPINADHELYILIRTHPTKANEIWEDYIDINKVWKALQWLKKNNSIYEKIELPSNPQMLLDTLHEQLEYEENHENAEEECTPKTNTVPNEPPVRPLLTQKSETDPFYDHYTIYPLHDKRKNESDTALYQMLQVSAAALDNRGKDLDLKCFPDLYPYGKYGQHAERKPNLRDFDYIKSRLASKHSQFRLNIQYLFFSLYNNTLRQINAGIFQMLNIINPRYKYTVKEFLQILNENKLDGNLDTIFSRLPGTESYWKKVRNELRCMAREYGPATFFITFSPGEWMWSALAEYIKQVNGWNDSRSISQLIAADPVSTARYFQNKFKAVLAYILSKSNPIGKVTHYYWVREYQGRGLPHYHCLFWIQDAPIYGTSSNEEVQEFILQHITCHILDKQISPELHRRVLAYQQHKHNDYCMRKKQTKTGFSTACRFGFPRPVTDRIILRDVSVAISNRNKLKNKSRFYDLPRTTDEQNINDYMPALLLIWEGNNDAQYIGESSYLLTKYVSKYGTKGEKSNLDFADIQSNKPLFNRLWAFAVRALQHRECGAIEAADVLLGHPLHSTDPETIVKWLNVNIIRGRKLKPFNEIKNLPEDSTDLFYDSFIDNHYPNRPKELDSLCLYDFAKWFEISKKKPIYKAEYYEMSNGLYCKKRKKPYLINHYQFNPNNQLEAYYHALLLLFKPWRDLDELKGSDGTYCESFKKQQHELAQAMKYHEKCTIIQEAMDNMNKLIQNQLEQSVADTPKNSAHIPDGCVPIEVENAMNDFQAVVEKAIISKQDLQNSIAKFNTDQLRVFNKITSVIQSNSKILRMFVSGPGGTGKSFVIENLVSWNKIHRCKDTAVTAPTGIAAYNIQGLTIHRLLQLPVEHGGTAEYKELSGPALKQIRQTLQNVDLIIIDEISMVSNITFMYIHLRLTEIFDTSDTEDGWFGKINVLVFGDLLQLPPVREDFVFVGMKKKQIDKYIKSMITFNLWELFEYDELTINMRQKNDQAYSEILSRIRLGFMTHSDINVLKTRKIDFTSNDYSKNIQELCNYLKKLPVDTVCLLPTKKMCNAINEAMMLTIDSEEINLVAKDSYKCEKNLQKKVLKLLNDDEDNFCGIDRVITIKIGSKVMLRRNIDVSIGLVNGTIGTVVSLSKDRSTEITSIRIVLQSGKEHEIPRLEYKFIIMDKISITREQFPICNSYGITIHKSQGLSLTNAVVEAGNNVFSNGQTYVAASRVTTLEGLHLINFDPSCCTADMTAILEYNRLRKEYRPDLNSFDIPQDRKQIQSLKVCPGCDERQHSNTSNNYIVNLFLPDFRVCTLQQIIDYNIGNWQDIENYCDNGCQLKKIKKADYVISNTLVILQLMLFDRTDDNDIVKITNLKINGIPLAKVDINGKKYRVASGIFHHGNISQGHYTNMLRQHNQWFNISDNDVTKKQWPRGAKNVYILF</sequence>
<dbReference type="InParanoid" id="A0A7M7QPW1"/>
<evidence type="ECO:0000313" key="16">
    <source>
        <dbReference type="EnsemblMetazoa" id="XP_031789060"/>
    </source>
</evidence>
<keyword evidence="4 9" id="KW-0347">Helicase</keyword>
<keyword evidence="5 9" id="KW-0067">ATP-binding</keyword>
<evidence type="ECO:0000256" key="7">
    <source>
        <dbReference type="ARBA" id="ARBA00023204"/>
    </source>
</evidence>
<evidence type="ECO:0000259" key="15">
    <source>
        <dbReference type="Pfam" id="PF21530"/>
    </source>
</evidence>
<keyword evidence="8" id="KW-0413">Isomerase</keyword>
<dbReference type="InterPro" id="IPR010285">
    <property type="entry name" value="DNA_helicase_pif1-like_DEAD"/>
</dbReference>
<keyword evidence="9" id="KW-0233">DNA recombination</keyword>
<dbReference type="Pfam" id="PF20209">
    <property type="entry name" value="DUF6570"/>
    <property type="match status" value="1"/>
</dbReference>
<keyword evidence="7 9" id="KW-0234">DNA repair</keyword>
<proteinExistence type="inferred from homology"/>
<dbReference type="Pfam" id="PF21530">
    <property type="entry name" value="Pif1_2B_dom"/>
    <property type="match status" value="1"/>
</dbReference>
<dbReference type="InterPro" id="IPR027417">
    <property type="entry name" value="P-loop_NTPase"/>
</dbReference>
<dbReference type="GO" id="GO:0004843">
    <property type="term" value="F:cysteine-type deubiquitinase activity"/>
    <property type="evidence" value="ECO:0007669"/>
    <property type="project" value="InterPro"/>
</dbReference>
<evidence type="ECO:0000259" key="12">
    <source>
        <dbReference type="Pfam" id="PF05970"/>
    </source>
</evidence>
<feature type="domain" description="DNA helicase Pif1-like DEAD-box helicase" evidence="12">
    <location>
        <begin position="1022"/>
        <end position="1238"/>
    </location>
</feature>